<feature type="transmembrane region" description="Helical" evidence="8">
    <location>
        <begin position="72"/>
        <end position="90"/>
    </location>
</feature>
<evidence type="ECO:0000313" key="10">
    <source>
        <dbReference type="EMBL" id="OGI79164.1"/>
    </source>
</evidence>
<evidence type="ECO:0000256" key="7">
    <source>
        <dbReference type="ARBA" id="ARBA00023235"/>
    </source>
</evidence>
<dbReference type="Proteomes" id="UP000177052">
    <property type="component" value="Unassembled WGS sequence"/>
</dbReference>
<dbReference type="GO" id="GO:0016020">
    <property type="term" value="C:membrane"/>
    <property type="evidence" value="ECO:0007669"/>
    <property type="project" value="UniProtKB-SubCell"/>
</dbReference>
<protein>
    <recommendedName>
        <fullName evidence="9">Lycopene cyclase domain-containing protein</fullName>
    </recommendedName>
</protein>
<evidence type="ECO:0000256" key="2">
    <source>
        <dbReference type="ARBA" id="ARBA00004829"/>
    </source>
</evidence>
<evidence type="ECO:0000256" key="1">
    <source>
        <dbReference type="ARBA" id="ARBA00004141"/>
    </source>
</evidence>
<dbReference type="InterPro" id="IPR017825">
    <property type="entry name" value="Lycopene_cyclase_dom"/>
</dbReference>
<dbReference type="EMBL" id="MFUJ01000023">
    <property type="protein sequence ID" value="OGI79164.1"/>
    <property type="molecule type" value="Genomic_DNA"/>
</dbReference>
<dbReference type="AlphaFoldDB" id="A0A1F6WBA8"/>
<evidence type="ECO:0000256" key="3">
    <source>
        <dbReference type="ARBA" id="ARBA00022692"/>
    </source>
</evidence>
<keyword evidence="3 8" id="KW-0812">Transmembrane</keyword>
<keyword evidence="5 8" id="KW-1133">Transmembrane helix</keyword>
<evidence type="ECO:0000256" key="4">
    <source>
        <dbReference type="ARBA" id="ARBA00022746"/>
    </source>
</evidence>
<dbReference type="Pfam" id="PF18916">
    <property type="entry name" value="Lycopene_cyc"/>
    <property type="match status" value="2"/>
</dbReference>
<comment type="subcellular location">
    <subcellularLocation>
        <location evidence="1">Membrane</location>
        <topology evidence="1">Multi-pass membrane protein</topology>
    </subcellularLocation>
</comment>
<comment type="caution">
    <text evidence="10">The sequence shown here is derived from an EMBL/GenBank/DDBJ whole genome shotgun (WGS) entry which is preliminary data.</text>
</comment>
<feature type="transmembrane region" description="Helical" evidence="8">
    <location>
        <begin position="120"/>
        <end position="142"/>
    </location>
</feature>
<feature type="domain" description="Lycopene cyclase" evidence="9">
    <location>
        <begin position="5"/>
        <end position="52"/>
    </location>
</feature>
<feature type="domain" description="Lycopene cyclase" evidence="9">
    <location>
        <begin position="95"/>
        <end position="184"/>
    </location>
</feature>
<keyword evidence="7" id="KW-0413">Isomerase</keyword>
<gene>
    <name evidence="10" type="ORF">A3F19_00110</name>
</gene>
<organism evidence="10 11">
    <name type="scientific">Candidatus Nomurabacteria bacterium RIFCSPHIGHO2_12_FULL_37_29</name>
    <dbReference type="NCBI Taxonomy" id="1801759"/>
    <lineage>
        <taxon>Bacteria</taxon>
        <taxon>Candidatus Nomuraibacteriota</taxon>
    </lineage>
</organism>
<evidence type="ECO:0000256" key="6">
    <source>
        <dbReference type="ARBA" id="ARBA00023136"/>
    </source>
</evidence>
<comment type="pathway">
    <text evidence="2">Carotenoid biosynthesis.</text>
</comment>
<feature type="transmembrane region" description="Helical" evidence="8">
    <location>
        <begin position="96"/>
        <end position="113"/>
    </location>
</feature>
<reference evidence="10 11" key="1">
    <citation type="journal article" date="2016" name="Nat. Commun.">
        <title>Thousands of microbial genomes shed light on interconnected biogeochemical processes in an aquifer system.</title>
        <authorList>
            <person name="Anantharaman K."/>
            <person name="Brown C.T."/>
            <person name="Hug L.A."/>
            <person name="Sharon I."/>
            <person name="Castelle C.J."/>
            <person name="Probst A.J."/>
            <person name="Thomas B.C."/>
            <person name="Singh A."/>
            <person name="Wilkins M.J."/>
            <person name="Karaoz U."/>
            <person name="Brodie E.L."/>
            <person name="Williams K.H."/>
            <person name="Hubbard S.S."/>
            <person name="Banfield J.F."/>
        </authorList>
    </citation>
    <scope>NUCLEOTIDE SEQUENCE [LARGE SCALE GENOMIC DNA]</scope>
</reference>
<evidence type="ECO:0000313" key="11">
    <source>
        <dbReference type="Proteomes" id="UP000177052"/>
    </source>
</evidence>
<feature type="transmembrane region" description="Helical" evidence="8">
    <location>
        <begin position="28"/>
        <end position="51"/>
    </location>
</feature>
<evidence type="ECO:0000256" key="5">
    <source>
        <dbReference type="ARBA" id="ARBA00022989"/>
    </source>
</evidence>
<dbReference type="GO" id="GO:0016872">
    <property type="term" value="F:intramolecular lyase activity"/>
    <property type="evidence" value="ECO:0007669"/>
    <property type="project" value="InterPro"/>
</dbReference>
<dbReference type="GO" id="GO:0016117">
    <property type="term" value="P:carotenoid biosynthetic process"/>
    <property type="evidence" value="ECO:0007669"/>
    <property type="project" value="UniProtKB-KW"/>
</dbReference>
<feature type="transmembrane region" description="Helical" evidence="8">
    <location>
        <begin position="168"/>
        <end position="185"/>
    </location>
</feature>
<accession>A0A1F6WBA8</accession>
<keyword evidence="6 8" id="KW-0472">Membrane</keyword>
<proteinExistence type="predicted"/>
<keyword evidence="4" id="KW-0125">Carotenoid biosynthesis</keyword>
<sequence length="193" mass="22120">MGIIIAIGAVFLEAFVWTKDWWQPETITGTVVGIEDILFGFLVGGIIASIYEEIFKDKLVHIRGKKDHHVKHFFIVVLLSILIGNFTFFYLNMHSYYASVLSMLIPILVIYFYRRDLIILSLATGAIVTLISIPIYCISLFFDPTAINIWLHQNISGILFLGIPIEDLVWFFVTGMFIAPLYEFCKGEKLKKF</sequence>
<evidence type="ECO:0000256" key="8">
    <source>
        <dbReference type="SAM" id="Phobius"/>
    </source>
</evidence>
<dbReference type="GO" id="GO:0045436">
    <property type="term" value="F:lycopene beta cyclase activity"/>
    <property type="evidence" value="ECO:0007669"/>
    <property type="project" value="UniProtKB-ARBA"/>
</dbReference>
<name>A0A1F6WBA8_9BACT</name>
<evidence type="ECO:0000259" key="9">
    <source>
        <dbReference type="Pfam" id="PF18916"/>
    </source>
</evidence>